<feature type="transmembrane region" description="Helical" evidence="3">
    <location>
        <begin position="278"/>
        <end position="298"/>
    </location>
</feature>
<dbReference type="PANTHER" id="PTHR22550">
    <property type="entry name" value="SPORE GERMINATION PROTEIN"/>
    <property type="match status" value="1"/>
</dbReference>
<evidence type="ECO:0000256" key="3">
    <source>
        <dbReference type="SAM" id="Phobius"/>
    </source>
</evidence>
<dbReference type="InterPro" id="IPR050768">
    <property type="entry name" value="UPF0353/GerABKA_families"/>
</dbReference>
<dbReference type="PANTHER" id="PTHR22550:SF5">
    <property type="entry name" value="LEUCINE ZIPPER PROTEIN 4"/>
    <property type="match status" value="1"/>
</dbReference>
<keyword evidence="2 3" id="KW-0472">Membrane</keyword>
<sequence length="472" mass="52224">MNLETLRESFKECEDIIFYRHGFPENLEAVLVYCRTLCDEIRISNLVMPELIRLWEITSFSDADSISAATAVNMRQTEANFNYSSAIFSGKAIIWFPNLQTAFSISIEKIPNRTTEPSNIDVSIRGPKDGLIENIDTNVGLIRKRLPTSSLALETYTIGSLSETKVGLMYLKDKLEESLLMNIRQKLQKLQGQVEDLSSATQLEEIISDNPYSFFPLTAYSGRADFIVACLLKGRFIILLDGVPGAVIAPATLGLLLKTPEDLHFNYISASFGRILRIFSLVISIYLPSFFVALTGFHQDQIPFPLLATIVMTRLGIPLSSPMEMFLILILLETFKEAGYRLPSMIGQTLTVVGGLIIGDAAIRAGLTSPSMVVVGAISIVAGSTLISQTLSGTVSVLRYFNLLLSSLLGMYGFMCSLILITVYLSSMSSFGIPYLAPVSPISFRDIMRSFFMLPRKLGGFVPTYLRRKNKG</sequence>
<dbReference type="InterPro" id="IPR004995">
    <property type="entry name" value="Spore_Ger"/>
</dbReference>
<feature type="transmembrane region" description="Helical" evidence="3">
    <location>
        <begin position="400"/>
        <end position="425"/>
    </location>
</feature>
<evidence type="ECO:0000256" key="2">
    <source>
        <dbReference type="ARBA" id="ARBA00023136"/>
    </source>
</evidence>
<keyword evidence="3" id="KW-1133">Transmembrane helix</keyword>
<protein>
    <submittedName>
        <fullName evidence="4">Spore germination protein</fullName>
    </submittedName>
</protein>
<gene>
    <name evidence="4" type="ORF">E1757_04085</name>
</gene>
<feature type="transmembrane region" description="Helical" evidence="3">
    <location>
        <begin position="304"/>
        <end position="332"/>
    </location>
</feature>
<keyword evidence="3" id="KW-0812">Transmembrane</keyword>
<dbReference type="EMBL" id="SMRT01000001">
    <property type="protein sequence ID" value="TDG00805.1"/>
    <property type="molecule type" value="Genomic_DNA"/>
</dbReference>
<dbReference type="GO" id="GO:0009847">
    <property type="term" value="P:spore germination"/>
    <property type="evidence" value="ECO:0007669"/>
    <property type="project" value="InterPro"/>
</dbReference>
<feature type="transmembrane region" description="Helical" evidence="3">
    <location>
        <begin position="344"/>
        <end position="363"/>
    </location>
</feature>
<proteinExistence type="inferred from homology"/>
<comment type="caution">
    <text evidence="4">The sequence shown here is derived from an EMBL/GenBank/DDBJ whole genome shotgun (WGS) entry which is preliminary data.</text>
</comment>
<dbReference type="GO" id="GO:0016020">
    <property type="term" value="C:membrane"/>
    <property type="evidence" value="ECO:0007669"/>
    <property type="project" value="InterPro"/>
</dbReference>
<dbReference type="RefSeq" id="WP_133225515.1">
    <property type="nucleotide sequence ID" value="NZ_SMRT01000001.1"/>
</dbReference>
<evidence type="ECO:0000256" key="1">
    <source>
        <dbReference type="ARBA" id="ARBA00005278"/>
    </source>
</evidence>
<dbReference type="Proteomes" id="UP000295636">
    <property type="component" value="Unassembled WGS sequence"/>
</dbReference>
<evidence type="ECO:0000313" key="4">
    <source>
        <dbReference type="EMBL" id="TDG00805.1"/>
    </source>
</evidence>
<reference evidence="4 5" key="1">
    <citation type="submission" date="2019-03" db="EMBL/GenBank/DDBJ databases">
        <title>This is whole genome sequence of Paenibacillus sp MS74 strain.</title>
        <authorList>
            <person name="Trinh H.N."/>
        </authorList>
    </citation>
    <scope>NUCLEOTIDE SEQUENCE [LARGE SCALE GENOMIC DNA]</scope>
    <source>
        <strain evidence="4 5">MS74</strain>
    </source>
</reference>
<name>A0A4V2ZUF5_9BACL</name>
<accession>A0A4V2ZUF5</accession>
<dbReference type="PIRSF" id="PIRSF005690">
    <property type="entry name" value="GerBA"/>
    <property type="match status" value="1"/>
</dbReference>
<comment type="similarity">
    <text evidence="1">Belongs to the GerABKA family.</text>
</comment>
<keyword evidence="5" id="KW-1185">Reference proteome</keyword>
<feature type="transmembrane region" description="Helical" evidence="3">
    <location>
        <begin position="369"/>
        <end position="388"/>
    </location>
</feature>
<dbReference type="Pfam" id="PF03323">
    <property type="entry name" value="GerA"/>
    <property type="match status" value="1"/>
</dbReference>
<organism evidence="4 5">
    <name type="scientific">Paenibacillus piri</name>
    <dbReference type="NCBI Taxonomy" id="2547395"/>
    <lineage>
        <taxon>Bacteria</taxon>
        <taxon>Bacillati</taxon>
        <taxon>Bacillota</taxon>
        <taxon>Bacilli</taxon>
        <taxon>Bacillales</taxon>
        <taxon>Paenibacillaceae</taxon>
        <taxon>Paenibacillus</taxon>
    </lineage>
</organism>
<evidence type="ECO:0000313" key="5">
    <source>
        <dbReference type="Proteomes" id="UP000295636"/>
    </source>
</evidence>
<dbReference type="AlphaFoldDB" id="A0A4V2ZUF5"/>
<dbReference type="OrthoDB" id="1726708at2"/>
<feature type="transmembrane region" description="Helical" evidence="3">
    <location>
        <begin position="236"/>
        <end position="257"/>
    </location>
</feature>